<name>A0ABS9UY50_9BACT</name>
<organism evidence="1 2">
    <name type="scientific">Belliella filtrata</name>
    <dbReference type="NCBI Taxonomy" id="2923435"/>
    <lineage>
        <taxon>Bacteria</taxon>
        <taxon>Pseudomonadati</taxon>
        <taxon>Bacteroidota</taxon>
        <taxon>Cytophagia</taxon>
        <taxon>Cytophagales</taxon>
        <taxon>Cyclobacteriaceae</taxon>
        <taxon>Belliella</taxon>
    </lineage>
</organism>
<protein>
    <submittedName>
        <fullName evidence="1">Conjugative transposon protein TraN</fullName>
    </submittedName>
</protein>
<dbReference type="Proteomes" id="UP001165489">
    <property type="component" value="Unassembled WGS sequence"/>
</dbReference>
<keyword evidence="2" id="KW-1185">Reference proteome</keyword>
<accession>A0ABS9UY50</accession>
<sequence length="274" mass="31706">MRILTIKLSCLLLISFWVCNGLWAQEQPFPLEVTWDKTTVLVFPGEVLSIDRGSRSLLAQKDEVAGNVLKLKGGVRYFPITNLHVITDQGILYQFEVRYAERPIKTTYHMLETARANLLLNNEHNKVSFHYAVHQIIGNKIKVEKRVNKYQMRMSLLGIYQQEGMIYFHLGLENKAPLPFEIKELKATIKDKRQVKRTSSQTTPLEHTYSYYENGKQVISQKPQVVILAFPQFTIADKKQLHLQLNEKHGDRTLILKLKGKHVLKAKRLADVQL</sequence>
<comment type="caution">
    <text evidence="1">The sequence shown here is derived from an EMBL/GenBank/DDBJ whole genome shotgun (WGS) entry which is preliminary data.</text>
</comment>
<dbReference type="InterPro" id="IPR022298">
    <property type="entry name" value="Conjug_transposon_TraN"/>
</dbReference>
<gene>
    <name evidence="1" type="primary">traN</name>
    <name evidence="1" type="ORF">MM239_06255</name>
</gene>
<dbReference type="Pfam" id="PF13595">
    <property type="entry name" value="DUF4138"/>
    <property type="match status" value="1"/>
</dbReference>
<evidence type="ECO:0000313" key="2">
    <source>
        <dbReference type="Proteomes" id="UP001165489"/>
    </source>
</evidence>
<dbReference type="NCBIfam" id="TIGR03780">
    <property type="entry name" value="Bac_Flav_CT_N"/>
    <property type="match status" value="1"/>
</dbReference>
<dbReference type="EMBL" id="JAKZGP010000010">
    <property type="protein sequence ID" value="MCH7408988.1"/>
    <property type="molecule type" value="Genomic_DNA"/>
</dbReference>
<evidence type="ECO:0000313" key="1">
    <source>
        <dbReference type="EMBL" id="MCH7408988.1"/>
    </source>
</evidence>
<reference evidence="1" key="1">
    <citation type="submission" date="2022-03" db="EMBL/GenBank/DDBJ databases">
        <title>De novo assembled genomes of Belliella spp. (Cyclobacteriaceae) strains.</title>
        <authorList>
            <person name="Szabo A."/>
            <person name="Korponai K."/>
            <person name="Felfoldi T."/>
        </authorList>
    </citation>
    <scope>NUCLEOTIDE SEQUENCE</scope>
    <source>
        <strain evidence="1">DSM 111904</strain>
    </source>
</reference>
<proteinExistence type="predicted"/>
<dbReference type="RefSeq" id="WP_241347349.1">
    <property type="nucleotide sequence ID" value="NZ_JAKZGP010000010.1"/>
</dbReference>